<comment type="caution">
    <text evidence="10">The sequence shown here is derived from an EMBL/GenBank/DDBJ whole genome shotgun (WGS) entry which is preliminary data.</text>
</comment>
<organism evidence="10 11">
    <name type="scientific">Actinomadura namibiensis</name>
    <dbReference type="NCBI Taxonomy" id="182080"/>
    <lineage>
        <taxon>Bacteria</taxon>
        <taxon>Bacillati</taxon>
        <taxon>Actinomycetota</taxon>
        <taxon>Actinomycetes</taxon>
        <taxon>Streptosporangiales</taxon>
        <taxon>Thermomonosporaceae</taxon>
        <taxon>Actinomadura</taxon>
    </lineage>
</organism>
<proteinExistence type="inferred from homology"/>
<dbReference type="Pfam" id="PF02706">
    <property type="entry name" value="Wzz"/>
    <property type="match status" value="1"/>
</dbReference>
<evidence type="ECO:0000256" key="8">
    <source>
        <dbReference type="SAM" id="Phobius"/>
    </source>
</evidence>
<dbReference type="AlphaFoldDB" id="A0A7W3M0A7"/>
<dbReference type="RefSeq" id="WP_182849422.1">
    <property type="nucleotide sequence ID" value="NZ_BAAALP010000067.1"/>
</dbReference>
<feature type="transmembrane region" description="Helical" evidence="8">
    <location>
        <begin position="24"/>
        <end position="46"/>
    </location>
</feature>
<feature type="compositionally biased region" description="Basic and acidic residues" evidence="7">
    <location>
        <begin position="646"/>
        <end position="656"/>
    </location>
</feature>
<comment type="subcellular location">
    <subcellularLocation>
        <location evidence="1">Cell membrane</location>
        <topology evidence="1">Multi-pass membrane protein</topology>
    </subcellularLocation>
</comment>
<evidence type="ECO:0000256" key="4">
    <source>
        <dbReference type="ARBA" id="ARBA00022692"/>
    </source>
</evidence>
<feature type="compositionally biased region" description="Basic and acidic residues" evidence="7">
    <location>
        <begin position="592"/>
        <end position="603"/>
    </location>
</feature>
<dbReference type="GO" id="GO:0005886">
    <property type="term" value="C:plasma membrane"/>
    <property type="evidence" value="ECO:0007669"/>
    <property type="project" value="UniProtKB-SubCell"/>
</dbReference>
<evidence type="ECO:0000259" key="9">
    <source>
        <dbReference type="Pfam" id="PF02706"/>
    </source>
</evidence>
<dbReference type="InterPro" id="IPR003856">
    <property type="entry name" value="LPS_length_determ_N"/>
</dbReference>
<dbReference type="PANTHER" id="PTHR32309">
    <property type="entry name" value="TYROSINE-PROTEIN KINASE"/>
    <property type="match status" value="1"/>
</dbReference>
<keyword evidence="6 8" id="KW-0472">Membrane</keyword>
<evidence type="ECO:0000256" key="1">
    <source>
        <dbReference type="ARBA" id="ARBA00004651"/>
    </source>
</evidence>
<protein>
    <submittedName>
        <fullName evidence="10">Mrp family chromosome partitioning ATPase</fullName>
    </submittedName>
</protein>
<reference evidence="10 11" key="1">
    <citation type="submission" date="2020-08" db="EMBL/GenBank/DDBJ databases">
        <title>Genomic Encyclopedia of Type Strains, Phase IV (KMG-IV): sequencing the most valuable type-strain genomes for metagenomic binning, comparative biology and taxonomic classification.</title>
        <authorList>
            <person name="Goeker M."/>
        </authorList>
    </citation>
    <scope>NUCLEOTIDE SEQUENCE [LARGE SCALE GENOMIC DNA]</scope>
    <source>
        <strain evidence="10 11">DSM 44197</strain>
    </source>
</reference>
<name>A0A7W3M0A7_ACTNM</name>
<feature type="compositionally biased region" description="Low complexity" evidence="7">
    <location>
        <begin position="526"/>
        <end position="536"/>
    </location>
</feature>
<evidence type="ECO:0000256" key="3">
    <source>
        <dbReference type="ARBA" id="ARBA00022475"/>
    </source>
</evidence>
<feature type="domain" description="Polysaccharide chain length determinant N-terminal" evidence="9">
    <location>
        <begin position="12"/>
        <end position="90"/>
    </location>
</feature>
<sequence>MAADHTGAAQGQLVAALRRQRTTIVLIALCTTIVGLTAGLLTSTLYTATATTLVAPLEGNPYSPQGRGDDLLNLETEAQLVKTDAVAKMVRDRLKASESPGELRAQVSVTVPPNTQVLTIGFAANSGKRARDGAQAFADSYLEYRRQRTQAVLDGKLRKLQDNTQRVELALQNASRKVQTTSGTQRAYWTTRVQAYTNQLGVIEEQSNDVRSTPVNPGQVISPAQMPAGPSAKRPAVFGAAGLVLGLLGAALLVLVRHRADRRVHETADLEQLGVPVLSALPRHAGGEGVLALSGGANGASPSGAGDAYRRLRASIVAAAPPAPVALLVTSATPGRPATGVSANLAVALALAGSPTVLVDAAGDGPDSASLFGLRQGRGLAEVLLQGVDPAELLVHVESQLRLLPRGGDPAEAAHRFSGPRMREAVKELRNRSGFVVINADGISDADAQALLSLVDAVLLVATLGVTTRDELEQAYAEAERTGTLVLGVAAETAPKRRGQQKGRRGEKHAPAPRPAASRPAPPRLPATRTPAQSPTPQSPTPQSPAASSSQDHVRRGAMDRSAITRAAARRAADSEDKPVARALDTTSRSSGADRAEQVHDDPTATLPDSAGLAALADDEARDAEAGRETETFPALTIWSEDDEERPSRANGERGR</sequence>
<evidence type="ECO:0000256" key="7">
    <source>
        <dbReference type="SAM" id="MobiDB-lite"/>
    </source>
</evidence>
<feature type="transmembrane region" description="Helical" evidence="8">
    <location>
        <begin position="236"/>
        <end position="256"/>
    </location>
</feature>
<dbReference type="SUPFAM" id="SSF52540">
    <property type="entry name" value="P-loop containing nucleoside triphosphate hydrolases"/>
    <property type="match status" value="1"/>
</dbReference>
<dbReference type="Proteomes" id="UP000572680">
    <property type="component" value="Unassembled WGS sequence"/>
</dbReference>
<dbReference type="InterPro" id="IPR027417">
    <property type="entry name" value="P-loop_NTPase"/>
</dbReference>
<feature type="region of interest" description="Disordered" evidence="7">
    <location>
        <begin position="487"/>
        <end position="656"/>
    </location>
</feature>
<evidence type="ECO:0000313" key="10">
    <source>
        <dbReference type="EMBL" id="MBA8957620.1"/>
    </source>
</evidence>
<feature type="compositionally biased region" description="Basic residues" evidence="7">
    <location>
        <begin position="496"/>
        <end position="507"/>
    </location>
</feature>
<feature type="compositionally biased region" description="Basic and acidic residues" evidence="7">
    <location>
        <begin position="571"/>
        <end position="580"/>
    </location>
</feature>
<evidence type="ECO:0000313" key="11">
    <source>
        <dbReference type="Proteomes" id="UP000572680"/>
    </source>
</evidence>
<keyword evidence="11" id="KW-1185">Reference proteome</keyword>
<comment type="similarity">
    <text evidence="2">Belongs to the CpsC/CapA family.</text>
</comment>
<evidence type="ECO:0000256" key="5">
    <source>
        <dbReference type="ARBA" id="ARBA00022989"/>
    </source>
</evidence>
<evidence type="ECO:0000256" key="2">
    <source>
        <dbReference type="ARBA" id="ARBA00006683"/>
    </source>
</evidence>
<dbReference type="EMBL" id="JACJIA010000026">
    <property type="protein sequence ID" value="MBA8957620.1"/>
    <property type="molecule type" value="Genomic_DNA"/>
</dbReference>
<keyword evidence="5 8" id="KW-1133">Transmembrane helix</keyword>
<keyword evidence="3" id="KW-1003">Cell membrane</keyword>
<evidence type="ECO:0000256" key="6">
    <source>
        <dbReference type="ARBA" id="ARBA00023136"/>
    </source>
</evidence>
<accession>A0A7W3M0A7</accession>
<gene>
    <name evidence="10" type="ORF">HNR61_009315</name>
</gene>
<dbReference type="InterPro" id="IPR050445">
    <property type="entry name" value="Bact_polysacc_biosynth/exp"/>
</dbReference>
<keyword evidence="4 8" id="KW-0812">Transmembrane</keyword>
<dbReference type="Gene3D" id="3.40.50.300">
    <property type="entry name" value="P-loop containing nucleotide triphosphate hydrolases"/>
    <property type="match status" value="1"/>
</dbReference>
<dbReference type="PANTHER" id="PTHR32309:SF13">
    <property type="entry name" value="FERRIC ENTEROBACTIN TRANSPORT PROTEIN FEPE"/>
    <property type="match status" value="1"/>
</dbReference>